<evidence type="ECO:0000313" key="5">
    <source>
        <dbReference type="Proteomes" id="UP000014977"/>
    </source>
</evidence>
<dbReference type="Gene3D" id="3.40.50.920">
    <property type="match status" value="1"/>
</dbReference>
<dbReference type="PANTHER" id="PTHR32154:SF20">
    <property type="entry name" value="2-OXOGLUTARATE OXIDOREDUCTASE SUBUNIT KORA"/>
    <property type="match status" value="1"/>
</dbReference>
<accession>S7UPS4</accession>
<reference evidence="4 5" key="1">
    <citation type="journal article" date="2013" name="Genome Announc.">
        <title>Draft genome sequences for three mercury-methylating, sulfate-reducing bacteria.</title>
        <authorList>
            <person name="Brown S.D."/>
            <person name="Hurt R.A.Jr."/>
            <person name="Gilmour C.C."/>
            <person name="Elias D.A."/>
        </authorList>
    </citation>
    <scope>NUCLEOTIDE SEQUENCE [LARGE SCALE GENOMIC DNA]</scope>
    <source>
        <strain evidence="4 5">DSM 2059</strain>
    </source>
</reference>
<dbReference type="SUPFAM" id="SSF52922">
    <property type="entry name" value="TK C-terminal domain-like"/>
    <property type="match status" value="1"/>
</dbReference>
<dbReference type="InterPro" id="IPR009014">
    <property type="entry name" value="Transketo_C/PFOR_II"/>
</dbReference>
<dbReference type="OrthoDB" id="9794954at2"/>
<feature type="domain" description="Pyruvate flavodoxin/ferredoxin oxidoreductase pyrimidine binding" evidence="3">
    <location>
        <begin position="201"/>
        <end position="437"/>
    </location>
</feature>
<feature type="domain" description="Pyruvate/ketoisovalerate oxidoreductase catalytic" evidence="2">
    <location>
        <begin position="13"/>
        <end position="167"/>
    </location>
</feature>
<dbReference type="Pfam" id="PF01855">
    <property type="entry name" value="POR_N"/>
    <property type="match status" value="1"/>
</dbReference>
<dbReference type="InterPro" id="IPR022367">
    <property type="entry name" value="2-oxoacid/accept_OxRdtase_asu"/>
</dbReference>
<dbReference type="PATRIC" id="fig|1121405.3.peg.3843"/>
<dbReference type="FunFam" id="3.40.50.970:FF:000022">
    <property type="entry name" value="2-oxoglutarate ferredoxin oxidoreductase alpha subunit"/>
    <property type="match status" value="1"/>
</dbReference>
<proteinExistence type="predicted"/>
<dbReference type="RefSeq" id="WP_020878455.1">
    <property type="nucleotide sequence ID" value="NZ_ATHJ01000117.1"/>
</dbReference>
<dbReference type="InterPro" id="IPR029061">
    <property type="entry name" value="THDP-binding"/>
</dbReference>
<dbReference type="InterPro" id="IPR002880">
    <property type="entry name" value="Pyrv_Fd/Flavodoxin_OxRdtase_N"/>
</dbReference>
<dbReference type="SUPFAM" id="SSF52518">
    <property type="entry name" value="Thiamin diphosphate-binding fold (THDP-binding)"/>
    <property type="match status" value="1"/>
</dbReference>
<evidence type="ECO:0000313" key="4">
    <source>
        <dbReference type="EMBL" id="EPR34303.1"/>
    </source>
</evidence>
<dbReference type="STRING" id="897.B2D07_00995"/>
<dbReference type="eggNOG" id="COG0674">
    <property type="taxonomic scope" value="Bacteria"/>
</dbReference>
<dbReference type="Proteomes" id="UP000014977">
    <property type="component" value="Unassembled WGS sequence"/>
</dbReference>
<dbReference type="InterPro" id="IPR019752">
    <property type="entry name" value="Pyrv/ketoisovalerate_OxRed_cat"/>
</dbReference>
<dbReference type="GO" id="GO:0006979">
    <property type="term" value="P:response to oxidative stress"/>
    <property type="evidence" value="ECO:0007669"/>
    <property type="project" value="TreeGrafter"/>
</dbReference>
<sequence length="557" mass="60463">MMEDLNVVIAGAAGEGVQTVGEVLGETIAGHGYAVFAWQEFESRIRGGQNSYCIRISEKPANAPAMRADILLALNDDAAVKYGPLIQPDGILIAEKKIRDRMISIPFSDIARKELGNKIYVNTLAIGALAAAIGMNPGILHAVLARKFAKKGDPVVAANRVAAEKGYLLAREGCQGICPWQLPERDTRYLLVSGTEALAMAAALAGCRFMAAYPMSPATDTITFLAENEKEFEVFTEQAEDEISAVNMAIGASFAGARAMTATSGGGFALMVEAVSLAGMIETPLVIVLGQRPGPATGLPTRTAQGDLLFAVHAGHGEFSKAVLAPADAKDIFRQTVRAFNLADRYQIPVIVLTDQFLLDSLFSVADIRLEQYAPEFHLADPSVIDDYHRYRVTQTGISPRLYPGQSLHLVTADSDEHDSRGHITEDLAGTVPEMVEKRLAKHRALKAAIQPPEEVDVEGAERILVGWGSSRPALLEALERLNKNGIRTGLIHFREIWPLPAYRFPEGKAYWTVENNATGQLATLLRSEYGITFAGQVHRYDGLPLTGLYIQEVLQW</sequence>
<evidence type="ECO:0000256" key="1">
    <source>
        <dbReference type="ARBA" id="ARBA00023002"/>
    </source>
</evidence>
<dbReference type="CDD" id="cd07034">
    <property type="entry name" value="TPP_PYR_PFOR_IOR-alpha_like"/>
    <property type="match status" value="1"/>
</dbReference>
<gene>
    <name evidence="4" type="ORF">dsmv_3322</name>
</gene>
<evidence type="ECO:0000259" key="3">
    <source>
        <dbReference type="Pfam" id="PF01855"/>
    </source>
</evidence>
<evidence type="ECO:0000259" key="2">
    <source>
        <dbReference type="Pfam" id="PF01558"/>
    </source>
</evidence>
<protein>
    <submittedName>
        <fullName evidence="4">2-oxoacid:acceptor oxidoreductase, alpha subunit</fullName>
    </submittedName>
</protein>
<keyword evidence="5" id="KW-1185">Reference proteome</keyword>
<dbReference type="InterPro" id="IPR002869">
    <property type="entry name" value="Pyrv_flavodox_OxRed_cen"/>
</dbReference>
<dbReference type="Pfam" id="PF01558">
    <property type="entry name" value="POR"/>
    <property type="match status" value="1"/>
</dbReference>
<organism evidence="4 5">
    <name type="scientific">Desulfococcus multivorans DSM 2059</name>
    <dbReference type="NCBI Taxonomy" id="1121405"/>
    <lineage>
        <taxon>Bacteria</taxon>
        <taxon>Pseudomonadati</taxon>
        <taxon>Thermodesulfobacteriota</taxon>
        <taxon>Desulfobacteria</taxon>
        <taxon>Desulfobacterales</taxon>
        <taxon>Desulfococcaceae</taxon>
        <taxon>Desulfococcus</taxon>
    </lineage>
</organism>
<dbReference type="eggNOG" id="COG1014">
    <property type="taxonomic scope" value="Bacteria"/>
</dbReference>
<dbReference type="InterPro" id="IPR050722">
    <property type="entry name" value="Pyruvate:ferred/Flavod_OxRd"/>
</dbReference>
<dbReference type="Gene3D" id="3.40.920.10">
    <property type="entry name" value="Pyruvate-ferredoxin oxidoreductase, PFOR, domain III"/>
    <property type="match status" value="1"/>
</dbReference>
<dbReference type="NCBIfam" id="TIGR03710">
    <property type="entry name" value="OAFO_sf"/>
    <property type="match status" value="1"/>
</dbReference>
<dbReference type="Gene3D" id="3.40.50.970">
    <property type="match status" value="1"/>
</dbReference>
<dbReference type="EMBL" id="ATHJ01000117">
    <property type="protein sequence ID" value="EPR34303.1"/>
    <property type="molecule type" value="Genomic_DNA"/>
</dbReference>
<name>S7UPS4_DESML</name>
<dbReference type="GO" id="GO:0016903">
    <property type="term" value="F:oxidoreductase activity, acting on the aldehyde or oxo group of donors"/>
    <property type="evidence" value="ECO:0007669"/>
    <property type="project" value="InterPro"/>
</dbReference>
<comment type="caution">
    <text evidence="4">The sequence shown here is derived from an EMBL/GenBank/DDBJ whole genome shotgun (WGS) entry which is preliminary data.</text>
</comment>
<dbReference type="PANTHER" id="PTHR32154">
    <property type="entry name" value="PYRUVATE-FLAVODOXIN OXIDOREDUCTASE-RELATED"/>
    <property type="match status" value="1"/>
</dbReference>
<dbReference type="AlphaFoldDB" id="S7UPS4"/>
<dbReference type="SUPFAM" id="SSF53323">
    <property type="entry name" value="Pyruvate-ferredoxin oxidoreductase, PFOR, domain III"/>
    <property type="match status" value="1"/>
</dbReference>
<keyword evidence="1" id="KW-0560">Oxidoreductase</keyword>